<evidence type="ECO:0000256" key="2">
    <source>
        <dbReference type="SAM" id="SignalP"/>
    </source>
</evidence>
<feature type="chain" id="PRO_5045481894" description="Periplasmic protein" evidence="2">
    <location>
        <begin position="28"/>
        <end position="272"/>
    </location>
</feature>
<protein>
    <recommendedName>
        <fullName evidence="5">Periplasmic protein</fullName>
    </recommendedName>
</protein>
<gene>
    <name evidence="3" type="ORF">KDM87_02875</name>
</gene>
<proteinExistence type="predicted"/>
<feature type="signal peptide" evidence="2">
    <location>
        <begin position="1"/>
        <end position="27"/>
    </location>
</feature>
<evidence type="ECO:0000313" key="3">
    <source>
        <dbReference type="EMBL" id="MBR7791525.1"/>
    </source>
</evidence>
<keyword evidence="2" id="KW-0732">Signal</keyword>
<evidence type="ECO:0000313" key="4">
    <source>
        <dbReference type="Proteomes" id="UP000682982"/>
    </source>
</evidence>
<comment type="caution">
    <text evidence="3">The sequence shown here is derived from an EMBL/GenBank/DDBJ whole genome shotgun (WGS) entry which is preliminary data.</text>
</comment>
<accession>A0ABS5GYJ8</accession>
<organism evidence="3 4">
    <name type="scientific">Undibacterium rivi</name>
    <dbReference type="NCBI Taxonomy" id="2828729"/>
    <lineage>
        <taxon>Bacteria</taxon>
        <taxon>Pseudomonadati</taxon>
        <taxon>Pseudomonadota</taxon>
        <taxon>Betaproteobacteria</taxon>
        <taxon>Burkholderiales</taxon>
        <taxon>Oxalobacteraceae</taxon>
        <taxon>Undibacterium</taxon>
    </lineage>
</organism>
<dbReference type="InterPro" id="IPR029045">
    <property type="entry name" value="ClpP/crotonase-like_dom_sf"/>
</dbReference>
<keyword evidence="4" id="KW-1185">Reference proteome</keyword>
<reference evidence="3 4" key="1">
    <citation type="submission" date="2021-04" db="EMBL/GenBank/DDBJ databases">
        <title>novel species isolated from subtropical streams in China.</title>
        <authorList>
            <person name="Lu H."/>
        </authorList>
    </citation>
    <scope>NUCLEOTIDE SEQUENCE [LARGE SCALE GENOMIC DNA]</scope>
    <source>
        <strain evidence="3 4">FT147W</strain>
    </source>
</reference>
<dbReference type="Proteomes" id="UP000682982">
    <property type="component" value="Unassembled WGS sequence"/>
</dbReference>
<dbReference type="SUPFAM" id="SSF52096">
    <property type="entry name" value="ClpP/crotonase"/>
    <property type="match status" value="1"/>
</dbReference>
<dbReference type="EMBL" id="JAGSPK010000001">
    <property type="protein sequence ID" value="MBR7791525.1"/>
    <property type="molecule type" value="Genomic_DNA"/>
</dbReference>
<name>A0ABS5GYJ8_9BURK</name>
<feature type="region of interest" description="Disordered" evidence="1">
    <location>
        <begin position="125"/>
        <end position="144"/>
    </location>
</feature>
<evidence type="ECO:0000256" key="1">
    <source>
        <dbReference type="SAM" id="MobiDB-lite"/>
    </source>
</evidence>
<dbReference type="Gene3D" id="3.90.226.10">
    <property type="entry name" value="2-enoyl-CoA Hydratase, Chain A, domain 1"/>
    <property type="match status" value="1"/>
</dbReference>
<evidence type="ECO:0008006" key="5">
    <source>
        <dbReference type="Google" id="ProtNLM"/>
    </source>
</evidence>
<sequence>MLIQIWKKTGWRVLICLALICCAPAKAEQTFELHREQNTIFFKGEIGNASARALIEQIHSGISLIVISSEGGSVKDALEVASAIRNHQVTLQVQDYCLSSCANYLFVAAAQKKLMPGAVLGFHGGAPDPAENQHQAESAKKGQLGSEIDKLANDQELFYRSVGFDPRLIHISALLTIATSSLIYELEFDDDKQVHTFSSKDELARFLKKSMTNRKFHLKVVRPTSKVYFPNESMLTKYGVKGITDYPYPADQAALDALGEALGIELIGDFVK</sequence>
<dbReference type="RefSeq" id="WP_212677653.1">
    <property type="nucleotide sequence ID" value="NZ_JAGSPK010000001.1"/>
</dbReference>